<dbReference type="InterPro" id="IPR033714">
    <property type="entry name" value="tRNA_bind_bactPheRS"/>
</dbReference>
<evidence type="ECO:0000256" key="13">
    <source>
        <dbReference type="ARBA" id="ARBA00023146"/>
    </source>
</evidence>
<comment type="caution">
    <text evidence="20">The sequence shown here is derived from an EMBL/GenBank/DDBJ whole genome shotgun (WGS) entry which is preliminary data.</text>
</comment>
<organism evidence="20 21">
    <name type="scientific">Populibacterium corticicola</name>
    <dbReference type="NCBI Taxonomy" id="1812826"/>
    <lineage>
        <taxon>Bacteria</taxon>
        <taxon>Bacillati</taxon>
        <taxon>Actinomycetota</taxon>
        <taxon>Actinomycetes</taxon>
        <taxon>Micrococcales</taxon>
        <taxon>Jonesiaceae</taxon>
        <taxon>Populibacterium</taxon>
    </lineage>
</organism>
<evidence type="ECO:0000256" key="12">
    <source>
        <dbReference type="ARBA" id="ARBA00022917"/>
    </source>
</evidence>
<evidence type="ECO:0000256" key="9">
    <source>
        <dbReference type="ARBA" id="ARBA00022840"/>
    </source>
</evidence>
<feature type="binding site" evidence="15">
    <location>
        <position position="496"/>
    </location>
    <ligand>
        <name>Mg(2+)</name>
        <dbReference type="ChEBI" id="CHEBI:18420"/>
        <note>shared with alpha subunit</note>
    </ligand>
</feature>
<evidence type="ECO:0000259" key="19">
    <source>
        <dbReference type="PROSITE" id="PS51483"/>
    </source>
</evidence>
<dbReference type="Proteomes" id="UP001597391">
    <property type="component" value="Unassembled WGS sequence"/>
</dbReference>
<evidence type="ECO:0000256" key="11">
    <source>
        <dbReference type="ARBA" id="ARBA00022884"/>
    </source>
</evidence>
<dbReference type="InterPro" id="IPR036690">
    <property type="entry name" value="Fdx_antiC-bd_sf"/>
</dbReference>
<dbReference type="SMART" id="SM00874">
    <property type="entry name" value="B5"/>
    <property type="match status" value="1"/>
</dbReference>
<reference evidence="21" key="1">
    <citation type="journal article" date="2019" name="Int. J. Syst. Evol. Microbiol.">
        <title>The Global Catalogue of Microorganisms (GCM) 10K type strain sequencing project: providing services to taxonomists for standard genome sequencing and annotation.</title>
        <authorList>
            <consortium name="The Broad Institute Genomics Platform"/>
            <consortium name="The Broad Institute Genome Sequencing Center for Infectious Disease"/>
            <person name="Wu L."/>
            <person name="Ma J."/>
        </authorList>
    </citation>
    <scope>NUCLEOTIDE SEQUENCE [LARGE SCALE GENOMIC DNA]</scope>
    <source>
        <strain evidence="21">KCTC 33576</strain>
    </source>
</reference>
<keyword evidence="7 15" id="KW-0479">Metal-binding</keyword>
<evidence type="ECO:0000256" key="4">
    <source>
        <dbReference type="ARBA" id="ARBA00022490"/>
    </source>
</evidence>
<feature type="domain" description="FDX-ACB" evidence="18">
    <location>
        <begin position="762"/>
        <end position="855"/>
    </location>
</feature>
<dbReference type="CDD" id="cd00769">
    <property type="entry name" value="PheRS_beta_core"/>
    <property type="match status" value="1"/>
</dbReference>
<keyword evidence="11 16" id="KW-0694">RNA-binding</keyword>
<dbReference type="SUPFAM" id="SSF56037">
    <property type="entry name" value="PheT/TilS domain"/>
    <property type="match status" value="1"/>
</dbReference>
<accession>A0ABW5XK32</accession>
<evidence type="ECO:0000256" key="1">
    <source>
        <dbReference type="ARBA" id="ARBA00004496"/>
    </source>
</evidence>
<dbReference type="SUPFAM" id="SSF46955">
    <property type="entry name" value="Putative DNA-binding domain"/>
    <property type="match status" value="1"/>
</dbReference>
<keyword evidence="10 15" id="KW-0460">Magnesium</keyword>
<keyword evidence="5 16" id="KW-0820">tRNA-binding</keyword>
<comment type="subunit">
    <text evidence="3 15">Tetramer of two alpha and two beta subunits.</text>
</comment>
<dbReference type="Pfam" id="PF01588">
    <property type="entry name" value="tRNA_bind"/>
    <property type="match status" value="1"/>
</dbReference>
<dbReference type="InterPro" id="IPR002547">
    <property type="entry name" value="tRNA-bd_dom"/>
</dbReference>
<protein>
    <recommendedName>
        <fullName evidence="15">Phenylalanine--tRNA ligase beta subunit</fullName>
        <ecNumber evidence="15">6.1.1.20</ecNumber>
    </recommendedName>
    <alternativeName>
        <fullName evidence="15">Phenylalanyl-tRNA synthetase beta subunit</fullName>
        <shortName evidence="15">PheRS</shortName>
    </alternativeName>
</protein>
<dbReference type="InterPro" id="IPR045864">
    <property type="entry name" value="aa-tRNA-synth_II/BPL/LPL"/>
</dbReference>
<dbReference type="PANTHER" id="PTHR10947">
    <property type="entry name" value="PHENYLALANYL-TRNA SYNTHETASE BETA CHAIN AND LEUCINE-RICH REPEAT-CONTAINING PROTEIN 47"/>
    <property type="match status" value="1"/>
</dbReference>
<sequence>MPNIALPWLAEHVEVPSDLTAERLAAALVKVGLEEETIHSSGVTGPLVVGRVVSLEKEPQKNGKVINWCQVDVGQHNVLDGDGAPTIPRGIICGAQNFVEGDYIVAALPGAVLPGPFPISSRKTYGHISDGMICSQRELGLGDDHAGIIVLTSIGFESAELSPGQDALELLGLNEEILEINVTPDRGYCFSMRGVAREFAHSTGARFTDPGLRNDLPAPTADGFAVLVEDESPIHGKVGCDRFVTRIVRGIDASAPAPRWMQKRLEQAGMRPISLAVDVTNYVMLDLGQPLHAYDLATLAAPIVVRRARTGEKLTTLDDVTRSLDEQDLLITDSPAGERGSRVLGLAGVMGGAETEVSGSTTDVLIEAAHFEQISIARTARRHKLPSEAAKRFERGVDPQLPAVAAQRVVDLLVQYGGGTADSAVFDVNETASAPAIKFSLRDPERLCGVAYTDEQVVGVLEQIGCQVNPVPNSSIVDVVPPSWRPDLTGAAELVEEVARLVGYDQIPSILPVAPAGGGLTAAQKARRTVSRALAEAGYTEVLTYPFVSQAHYDELGLPEDDERRVSLALRNPLAGDRPLIRTNLLVTLLDAARRNVARGNSDVALFEQSLVTRPTKDLPVAPQLPPAIKPSDEELAALHAGVPAQPRHVAGVIAGAATPSGWWGNGRAADWTDAFAAVDLIAQRVGVSVRRVADNAQAPFHPGRCARFETENGVVLGYAGELHPRVIEAFSLPARAVAFEIDLDAFVAAQPEDPYQAREVSTYPLAKEDIALVVDMDVSAQELREAVIEGAGDALESLELFDVFHGEQVGEGKKSLAFALRLRASDRTLTAEDTAAIRESAVKVAATRFGAVLRA</sequence>
<dbReference type="Gene3D" id="3.30.70.380">
    <property type="entry name" value="Ferrodoxin-fold anticodon-binding domain"/>
    <property type="match status" value="1"/>
</dbReference>
<dbReference type="EC" id="6.1.1.20" evidence="15"/>
<name>A0ABW5XK32_9MICO</name>
<evidence type="ECO:0000256" key="16">
    <source>
        <dbReference type="PROSITE-ProRule" id="PRU00209"/>
    </source>
</evidence>
<evidence type="ECO:0000256" key="8">
    <source>
        <dbReference type="ARBA" id="ARBA00022741"/>
    </source>
</evidence>
<evidence type="ECO:0000256" key="10">
    <source>
        <dbReference type="ARBA" id="ARBA00022842"/>
    </source>
</evidence>
<keyword evidence="12 15" id="KW-0648">Protein biosynthesis</keyword>
<dbReference type="HAMAP" id="MF_00283">
    <property type="entry name" value="Phe_tRNA_synth_beta1"/>
    <property type="match status" value="1"/>
</dbReference>
<evidence type="ECO:0000313" key="21">
    <source>
        <dbReference type="Proteomes" id="UP001597391"/>
    </source>
</evidence>
<comment type="catalytic activity">
    <reaction evidence="14 15">
        <text>tRNA(Phe) + L-phenylalanine + ATP = L-phenylalanyl-tRNA(Phe) + AMP + diphosphate + H(+)</text>
        <dbReference type="Rhea" id="RHEA:19413"/>
        <dbReference type="Rhea" id="RHEA-COMP:9668"/>
        <dbReference type="Rhea" id="RHEA-COMP:9699"/>
        <dbReference type="ChEBI" id="CHEBI:15378"/>
        <dbReference type="ChEBI" id="CHEBI:30616"/>
        <dbReference type="ChEBI" id="CHEBI:33019"/>
        <dbReference type="ChEBI" id="CHEBI:58095"/>
        <dbReference type="ChEBI" id="CHEBI:78442"/>
        <dbReference type="ChEBI" id="CHEBI:78531"/>
        <dbReference type="ChEBI" id="CHEBI:456215"/>
        <dbReference type="EC" id="6.1.1.20"/>
    </reaction>
</comment>
<keyword evidence="4 15" id="KW-0963">Cytoplasm</keyword>
<dbReference type="InterPro" id="IPR005121">
    <property type="entry name" value="Fdx_antiC-bd"/>
</dbReference>
<feature type="domain" description="B5" evidence="19">
    <location>
        <begin position="432"/>
        <end position="509"/>
    </location>
</feature>
<comment type="cofactor">
    <cofactor evidence="15">
        <name>Mg(2+)</name>
        <dbReference type="ChEBI" id="CHEBI:18420"/>
    </cofactor>
    <text evidence="15">Binds 2 magnesium ions per tetramer.</text>
</comment>
<comment type="caution">
    <text evidence="15">Lacks conserved residue(s) required for the propagation of feature annotation.</text>
</comment>
<dbReference type="RefSeq" id="WP_377467169.1">
    <property type="nucleotide sequence ID" value="NZ_JBHUOP010000004.1"/>
</dbReference>
<proteinExistence type="inferred from homology"/>
<comment type="similarity">
    <text evidence="2 15">Belongs to the phenylalanyl-tRNA synthetase beta subunit family. Type 1 subfamily.</text>
</comment>
<feature type="domain" description="TRNA-binding" evidence="17">
    <location>
        <begin position="41"/>
        <end position="162"/>
    </location>
</feature>
<dbReference type="Gene3D" id="2.40.50.140">
    <property type="entry name" value="Nucleic acid-binding proteins"/>
    <property type="match status" value="1"/>
</dbReference>
<dbReference type="InterPro" id="IPR009061">
    <property type="entry name" value="DNA-bd_dom_put_sf"/>
</dbReference>
<dbReference type="Gene3D" id="3.30.930.10">
    <property type="entry name" value="Bira Bifunctional Protein, Domain 2"/>
    <property type="match status" value="1"/>
</dbReference>
<dbReference type="SMART" id="SM00896">
    <property type="entry name" value="FDX-ACB"/>
    <property type="match status" value="1"/>
</dbReference>
<keyword evidence="8 15" id="KW-0547">Nucleotide-binding</keyword>
<dbReference type="Gene3D" id="3.30.56.10">
    <property type="match status" value="2"/>
</dbReference>
<dbReference type="SMART" id="SM00873">
    <property type="entry name" value="B3_4"/>
    <property type="match status" value="1"/>
</dbReference>
<dbReference type="InterPro" id="IPR020825">
    <property type="entry name" value="Phe-tRNA_synthase-like_B3/B4"/>
</dbReference>
<evidence type="ECO:0000259" key="17">
    <source>
        <dbReference type="PROSITE" id="PS50886"/>
    </source>
</evidence>
<feature type="binding site" evidence="15">
    <location>
        <position position="487"/>
    </location>
    <ligand>
        <name>Mg(2+)</name>
        <dbReference type="ChEBI" id="CHEBI:18420"/>
        <note>shared with alpha subunit</note>
    </ligand>
</feature>
<evidence type="ECO:0000256" key="6">
    <source>
        <dbReference type="ARBA" id="ARBA00022598"/>
    </source>
</evidence>
<dbReference type="PANTHER" id="PTHR10947:SF0">
    <property type="entry name" value="PHENYLALANINE--TRNA LIGASE BETA SUBUNIT"/>
    <property type="match status" value="1"/>
</dbReference>
<dbReference type="Pfam" id="PF17759">
    <property type="entry name" value="tRNA_synthFbeta"/>
    <property type="match status" value="1"/>
</dbReference>
<evidence type="ECO:0000256" key="15">
    <source>
        <dbReference type="HAMAP-Rule" id="MF_00283"/>
    </source>
</evidence>
<evidence type="ECO:0000256" key="3">
    <source>
        <dbReference type="ARBA" id="ARBA00011209"/>
    </source>
</evidence>
<dbReference type="SUPFAM" id="SSF50249">
    <property type="entry name" value="Nucleic acid-binding proteins"/>
    <property type="match status" value="1"/>
</dbReference>
<keyword evidence="6 15" id="KW-0436">Ligase</keyword>
<dbReference type="NCBIfam" id="TIGR00472">
    <property type="entry name" value="pheT_bact"/>
    <property type="match status" value="1"/>
</dbReference>
<dbReference type="InterPro" id="IPR005147">
    <property type="entry name" value="tRNA_synthase_B5-dom"/>
</dbReference>
<keyword evidence="21" id="KW-1185">Reference proteome</keyword>
<dbReference type="PROSITE" id="PS50886">
    <property type="entry name" value="TRBD"/>
    <property type="match status" value="1"/>
</dbReference>
<dbReference type="EMBL" id="JBHUOP010000004">
    <property type="protein sequence ID" value="MFD2841243.1"/>
    <property type="molecule type" value="Genomic_DNA"/>
</dbReference>
<dbReference type="Pfam" id="PF03147">
    <property type="entry name" value="FDX-ACB"/>
    <property type="match status" value="1"/>
</dbReference>
<evidence type="ECO:0000256" key="7">
    <source>
        <dbReference type="ARBA" id="ARBA00022723"/>
    </source>
</evidence>
<dbReference type="SUPFAM" id="SSF54991">
    <property type="entry name" value="Anticodon-binding domain of PheRS"/>
    <property type="match status" value="1"/>
</dbReference>
<evidence type="ECO:0000256" key="5">
    <source>
        <dbReference type="ARBA" id="ARBA00022555"/>
    </source>
</evidence>
<comment type="subcellular location">
    <subcellularLocation>
        <location evidence="1 15">Cytoplasm</location>
    </subcellularLocation>
</comment>
<gene>
    <name evidence="15 20" type="primary">pheT</name>
    <name evidence="20" type="ORF">ACFSYH_11780</name>
</gene>
<dbReference type="InterPro" id="IPR004532">
    <property type="entry name" value="Phe-tRNA-ligase_IIc_bsu_bact"/>
</dbReference>
<dbReference type="InterPro" id="IPR041616">
    <property type="entry name" value="PheRS_beta_core"/>
</dbReference>
<dbReference type="SUPFAM" id="SSF55681">
    <property type="entry name" value="Class II aaRS and biotin synthetases"/>
    <property type="match status" value="1"/>
</dbReference>
<dbReference type="PROSITE" id="PS51483">
    <property type="entry name" value="B5"/>
    <property type="match status" value="1"/>
</dbReference>
<evidence type="ECO:0000256" key="14">
    <source>
        <dbReference type="ARBA" id="ARBA00049255"/>
    </source>
</evidence>
<feature type="binding site" evidence="15">
    <location>
        <position position="497"/>
    </location>
    <ligand>
        <name>Mg(2+)</name>
        <dbReference type="ChEBI" id="CHEBI:18420"/>
        <note>shared with alpha subunit</note>
    </ligand>
</feature>
<dbReference type="CDD" id="cd02796">
    <property type="entry name" value="tRNA_bind_bactPheRS"/>
    <property type="match status" value="1"/>
</dbReference>
<dbReference type="InterPro" id="IPR005146">
    <property type="entry name" value="B3/B4_tRNA-bd"/>
</dbReference>
<keyword evidence="13 15" id="KW-0030">Aminoacyl-tRNA synthetase</keyword>
<dbReference type="GO" id="GO:0004826">
    <property type="term" value="F:phenylalanine-tRNA ligase activity"/>
    <property type="evidence" value="ECO:0007669"/>
    <property type="project" value="UniProtKB-EC"/>
</dbReference>
<evidence type="ECO:0000256" key="2">
    <source>
        <dbReference type="ARBA" id="ARBA00008653"/>
    </source>
</evidence>
<evidence type="ECO:0000259" key="18">
    <source>
        <dbReference type="PROSITE" id="PS51447"/>
    </source>
</evidence>
<dbReference type="InterPro" id="IPR045060">
    <property type="entry name" value="Phe-tRNA-ligase_IIc_bsu"/>
</dbReference>
<dbReference type="InterPro" id="IPR012340">
    <property type="entry name" value="NA-bd_OB-fold"/>
</dbReference>
<dbReference type="Pfam" id="PF03483">
    <property type="entry name" value="B3_4"/>
    <property type="match status" value="1"/>
</dbReference>
<keyword evidence="9 15" id="KW-0067">ATP-binding</keyword>
<dbReference type="Gene3D" id="3.50.40.10">
    <property type="entry name" value="Phenylalanyl-trna Synthetase, Chain B, domain 3"/>
    <property type="match status" value="1"/>
</dbReference>
<evidence type="ECO:0000313" key="20">
    <source>
        <dbReference type="EMBL" id="MFD2841243.1"/>
    </source>
</evidence>
<dbReference type="PROSITE" id="PS51447">
    <property type="entry name" value="FDX_ACB"/>
    <property type="match status" value="1"/>
</dbReference>
<dbReference type="Pfam" id="PF03484">
    <property type="entry name" value="B5"/>
    <property type="match status" value="1"/>
</dbReference>